<keyword evidence="15" id="KW-1185">Reference proteome</keyword>
<evidence type="ECO:0000313" key="14">
    <source>
        <dbReference type="EnsemblMetazoa" id="HelroP82644"/>
    </source>
</evidence>
<sequence length="136" mass="15470">MNIKKITNFSTILPNEFSNFSPNFPKECVNCGSPSTPLWRRDGVGHYLCNACGLYQKINGSNRPIVKQDTFKRTNNKKLGATCSNCRTAVTTLWRRNNDGDVVCNACGLYYKLHGVRRPSVMRKDGIQTRKRKPRN</sequence>
<reference evidence="14" key="3">
    <citation type="submission" date="2015-06" db="UniProtKB">
        <authorList>
            <consortium name="EnsemblMetazoa"/>
        </authorList>
    </citation>
    <scope>IDENTIFICATION</scope>
</reference>
<evidence type="ECO:0000259" key="12">
    <source>
        <dbReference type="PROSITE" id="PS50114"/>
    </source>
</evidence>
<evidence type="ECO:0000256" key="9">
    <source>
        <dbReference type="ARBA" id="ARBA00023163"/>
    </source>
</evidence>
<evidence type="ECO:0000256" key="11">
    <source>
        <dbReference type="PROSITE-ProRule" id="PRU00094"/>
    </source>
</evidence>
<keyword evidence="6" id="KW-0805">Transcription regulation</keyword>
<dbReference type="Proteomes" id="UP000015101">
    <property type="component" value="Unassembled WGS sequence"/>
</dbReference>
<keyword evidence="5" id="KW-0862">Zinc</keyword>
<dbReference type="OrthoDB" id="515401at2759"/>
<evidence type="ECO:0000256" key="8">
    <source>
        <dbReference type="ARBA" id="ARBA00023159"/>
    </source>
</evidence>
<dbReference type="Gene3D" id="3.30.50.10">
    <property type="entry name" value="Erythroid Transcription Factor GATA-1, subunit A"/>
    <property type="match status" value="2"/>
</dbReference>
<reference evidence="15" key="1">
    <citation type="submission" date="2012-12" db="EMBL/GenBank/DDBJ databases">
        <authorList>
            <person name="Hellsten U."/>
            <person name="Grimwood J."/>
            <person name="Chapman J.A."/>
            <person name="Shapiro H."/>
            <person name="Aerts A."/>
            <person name="Otillar R.P."/>
            <person name="Terry A.Y."/>
            <person name="Boore J.L."/>
            <person name="Simakov O."/>
            <person name="Marletaz F."/>
            <person name="Cho S.-J."/>
            <person name="Edsinger-Gonzales E."/>
            <person name="Havlak P."/>
            <person name="Kuo D.-H."/>
            <person name="Larsson T."/>
            <person name="Lv J."/>
            <person name="Arendt D."/>
            <person name="Savage R."/>
            <person name="Osoegawa K."/>
            <person name="de Jong P."/>
            <person name="Lindberg D.R."/>
            <person name="Seaver E.C."/>
            <person name="Weisblat D.A."/>
            <person name="Putnam N.H."/>
            <person name="Grigoriev I.V."/>
            <person name="Rokhsar D.S."/>
        </authorList>
    </citation>
    <scope>NUCLEOTIDE SEQUENCE</scope>
</reference>
<evidence type="ECO:0000256" key="3">
    <source>
        <dbReference type="ARBA" id="ARBA00022737"/>
    </source>
</evidence>
<dbReference type="InterPro" id="IPR039355">
    <property type="entry name" value="Transcription_factor_GATA"/>
</dbReference>
<keyword evidence="10" id="KW-0539">Nucleus</keyword>
<gene>
    <name evidence="14" type="primary">20216094</name>
    <name evidence="13" type="ORF">HELRODRAFT_82644</name>
</gene>
<dbReference type="GeneID" id="20216094"/>
<keyword evidence="3" id="KW-0677">Repeat</keyword>
<dbReference type="EMBL" id="AMQM01005206">
    <property type="status" value="NOT_ANNOTATED_CDS"/>
    <property type="molecule type" value="Genomic_DNA"/>
</dbReference>
<evidence type="ECO:0000313" key="15">
    <source>
        <dbReference type="Proteomes" id="UP000015101"/>
    </source>
</evidence>
<keyword evidence="2" id="KW-0479">Metal-binding</keyword>
<dbReference type="InParanoid" id="T1G4U6"/>
<dbReference type="HOGENOM" id="CLU_131287_0_0_1"/>
<reference evidence="13 15" key="2">
    <citation type="journal article" date="2013" name="Nature">
        <title>Insights into bilaterian evolution from three spiralian genomes.</title>
        <authorList>
            <person name="Simakov O."/>
            <person name="Marletaz F."/>
            <person name="Cho S.J."/>
            <person name="Edsinger-Gonzales E."/>
            <person name="Havlak P."/>
            <person name="Hellsten U."/>
            <person name="Kuo D.H."/>
            <person name="Larsson T."/>
            <person name="Lv J."/>
            <person name="Arendt D."/>
            <person name="Savage R."/>
            <person name="Osoegawa K."/>
            <person name="de Jong P."/>
            <person name="Grimwood J."/>
            <person name="Chapman J.A."/>
            <person name="Shapiro H."/>
            <person name="Aerts A."/>
            <person name="Otillar R.P."/>
            <person name="Terry A.Y."/>
            <person name="Boore J.L."/>
            <person name="Grigoriev I.V."/>
            <person name="Lindberg D.R."/>
            <person name="Seaver E.C."/>
            <person name="Weisblat D.A."/>
            <person name="Putnam N.H."/>
            <person name="Rokhsar D.S."/>
        </authorList>
    </citation>
    <scope>NUCLEOTIDE SEQUENCE</scope>
</reference>
<dbReference type="GO" id="GO:0006357">
    <property type="term" value="P:regulation of transcription by RNA polymerase II"/>
    <property type="evidence" value="ECO:0007669"/>
    <property type="project" value="InterPro"/>
</dbReference>
<evidence type="ECO:0000313" key="13">
    <source>
        <dbReference type="EMBL" id="ESO00803.1"/>
    </source>
</evidence>
<comment type="subcellular location">
    <subcellularLocation>
        <location evidence="1">Nucleus</location>
    </subcellularLocation>
</comment>
<evidence type="ECO:0000256" key="4">
    <source>
        <dbReference type="ARBA" id="ARBA00022771"/>
    </source>
</evidence>
<keyword evidence="4 11" id="KW-0863">Zinc-finger</keyword>
<dbReference type="EnsemblMetazoa" id="HelroT82644">
    <property type="protein sequence ID" value="HelroP82644"/>
    <property type="gene ID" value="HelroG82644"/>
</dbReference>
<evidence type="ECO:0000256" key="5">
    <source>
        <dbReference type="ARBA" id="ARBA00022833"/>
    </source>
</evidence>
<dbReference type="SUPFAM" id="SSF57716">
    <property type="entry name" value="Glucocorticoid receptor-like (DNA-binding domain)"/>
    <property type="match status" value="2"/>
</dbReference>
<protein>
    <recommendedName>
        <fullName evidence="12">GATA-type domain-containing protein</fullName>
    </recommendedName>
</protein>
<evidence type="ECO:0000256" key="6">
    <source>
        <dbReference type="ARBA" id="ARBA00023015"/>
    </source>
</evidence>
<evidence type="ECO:0000256" key="10">
    <source>
        <dbReference type="ARBA" id="ARBA00023242"/>
    </source>
</evidence>
<dbReference type="GO" id="GO:0008270">
    <property type="term" value="F:zinc ion binding"/>
    <property type="evidence" value="ECO:0007669"/>
    <property type="project" value="UniProtKB-KW"/>
</dbReference>
<keyword evidence="8" id="KW-0010">Activator</keyword>
<keyword evidence="9" id="KW-0804">Transcription</keyword>
<dbReference type="CTD" id="20216094"/>
<dbReference type="eggNOG" id="KOG1601">
    <property type="taxonomic scope" value="Eukaryota"/>
</dbReference>
<dbReference type="PANTHER" id="PTHR10071:SF281">
    <property type="entry name" value="BOX A-BINDING FACTOR-RELATED"/>
    <property type="match status" value="1"/>
</dbReference>
<dbReference type="STRING" id="6412.T1G4U6"/>
<evidence type="ECO:0000256" key="2">
    <source>
        <dbReference type="ARBA" id="ARBA00022723"/>
    </source>
</evidence>
<dbReference type="PROSITE" id="PS00344">
    <property type="entry name" value="GATA_ZN_FINGER_1"/>
    <property type="match status" value="2"/>
</dbReference>
<dbReference type="RefSeq" id="XP_009020974.1">
    <property type="nucleotide sequence ID" value="XM_009022726.1"/>
</dbReference>
<evidence type="ECO:0000256" key="1">
    <source>
        <dbReference type="ARBA" id="ARBA00004123"/>
    </source>
</evidence>
<name>T1G4U6_HELRO</name>
<feature type="domain" description="GATA-type" evidence="12">
    <location>
        <begin position="22"/>
        <end position="75"/>
    </location>
</feature>
<dbReference type="FunFam" id="3.30.50.10:FF:000001">
    <property type="entry name" value="GATA transcription factor (GATAd)"/>
    <property type="match status" value="1"/>
</dbReference>
<dbReference type="OMA" id="VGHYLCN"/>
<accession>T1G4U6</accession>
<dbReference type="CDD" id="cd00202">
    <property type="entry name" value="ZnF_GATA"/>
    <property type="match status" value="2"/>
</dbReference>
<dbReference type="KEGG" id="hro:HELRODRAFT_82644"/>
<dbReference type="InterPro" id="IPR000679">
    <property type="entry name" value="Znf_GATA"/>
</dbReference>
<dbReference type="Pfam" id="PF00320">
    <property type="entry name" value="GATA"/>
    <property type="match status" value="2"/>
</dbReference>
<dbReference type="FunFam" id="3.30.50.10:FF:000002">
    <property type="entry name" value="Gata transcription factor gatad"/>
    <property type="match status" value="1"/>
</dbReference>
<dbReference type="PROSITE" id="PS50114">
    <property type="entry name" value="GATA_ZN_FINGER_2"/>
    <property type="match status" value="2"/>
</dbReference>
<proteinExistence type="predicted"/>
<dbReference type="SMART" id="SM00401">
    <property type="entry name" value="ZnF_GATA"/>
    <property type="match status" value="2"/>
</dbReference>
<dbReference type="EMBL" id="KB096864">
    <property type="protein sequence ID" value="ESO00803.1"/>
    <property type="molecule type" value="Genomic_DNA"/>
</dbReference>
<dbReference type="PRINTS" id="PR00619">
    <property type="entry name" value="GATAZNFINGER"/>
</dbReference>
<dbReference type="GO" id="GO:0005634">
    <property type="term" value="C:nucleus"/>
    <property type="evidence" value="ECO:0007669"/>
    <property type="project" value="UniProtKB-SubCell"/>
</dbReference>
<dbReference type="AlphaFoldDB" id="T1G4U6"/>
<dbReference type="GO" id="GO:0003700">
    <property type="term" value="F:DNA-binding transcription factor activity"/>
    <property type="evidence" value="ECO:0007669"/>
    <property type="project" value="InterPro"/>
</dbReference>
<dbReference type="InterPro" id="IPR013088">
    <property type="entry name" value="Znf_NHR/GATA"/>
</dbReference>
<feature type="domain" description="GATA-type" evidence="12">
    <location>
        <begin position="77"/>
        <end position="130"/>
    </location>
</feature>
<evidence type="ECO:0000256" key="7">
    <source>
        <dbReference type="ARBA" id="ARBA00023125"/>
    </source>
</evidence>
<keyword evidence="7" id="KW-0238">DNA-binding</keyword>
<dbReference type="PANTHER" id="PTHR10071">
    <property type="entry name" value="TRANSCRIPTION FACTOR GATA FAMILY MEMBER"/>
    <property type="match status" value="1"/>
</dbReference>
<dbReference type="GO" id="GO:0043565">
    <property type="term" value="F:sequence-specific DNA binding"/>
    <property type="evidence" value="ECO:0007669"/>
    <property type="project" value="InterPro"/>
</dbReference>
<organism evidence="14 15">
    <name type="scientific">Helobdella robusta</name>
    <name type="common">Californian leech</name>
    <dbReference type="NCBI Taxonomy" id="6412"/>
    <lineage>
        <taxon>Eukaryota</taxon>
        <taxon>Metazoa</taxon>
        <taxon>Spiralia</taxon>
        <taxon>Lophotrochozoa</taxon>
        <taxon>Annelida</taxon>
        <taxon>Clitellata</taxon>
        <taxon>Hirudinea</taxon>
        <taxon>Rhynchobdellida</taxon>
        <taxon>Glossiphoniidae</taxon>
        <taxon>Helobdella</taxon>
    </lineage>
</organism>